<evidence type="ECO:0000313" key="2">
    <source>
        <dbReference type="EMBL" id="RAZ72863.1"/>
    </source>
</evidence>
<comment type="caution">
    <text evidence="2">The sequence shown here is derived from an EMBL/GenBank/DDBJ whole genome shotgun (WGS) entry which is preliminary data.</text>
</comment>
<reference evidence="3" key="1">
    <citation type="submission" date="2018-06" db="EMBL/GenBank/DDBJ databases">
        <authorList>
            <person name="Helene L.C."/>
            <person name="Dall'Agnol R."/>
            <person name="Delamuta J.R."/>
            <person name="Hungria M."/>
        </authorList>
    </citation>
    <scope>NUCLEOTIDE SEQUENCE [LARGE SCALE GENOMIC DNA]</scope>
    <source>
        <strain evidence="3">CNPSo 3140</strain>
    </source>
</reference>
<accession>A0A330GJL4</accession>
<dbReference type="AlphaFoldDB" id="A0A330GJL4"/>
<name>A0A330GJL4_9HYPH</name>
<sequence>MDGYPYRNVTSRTRHDPNIRPSQSIEQAARTGSGRLQAVGFAIGVHEQVATNKSVVEMSLHGQGFTDHDEFAIVATRPCLDQGSTSVVLYDEFVAKDLSDLPLHRDLAVWGKRRDSGRLDQDNVRWGSGEKCSPGPRHKAKRNKPGTE</sequence>
<dbReference type="Proteomes" id="UP000251956">
    <property type="component" value="Unassembled WGS sequence"/>
</dbReference>
<reference evidence="2 3" key="2">
    <citation type="submission" date="2018-07" db="EMBL/GenBank/DDBJ databases">
        <title>Diversity of Mesorhizobium strains in Brazil.</title>
        <authorList>
            <person name="Helene L.C.F."/>
            <person name="Dall'Agnol R."/>
            <person name="Delamuta J.R.M."/>
            <person name="Hungria M."/>
        </authorList>
    </citation>
    <scope>NUCLEOTIDE SEQUENCE [LARGE SCALE GENOMIC DNA]</scope>
    <source>
        <strain evidence="2 3">CNPSo 3140</strain>
    </source>
</reference>
<keyword evidence="3" id="KW-1185">Reference proteome</keyword>
<dbReference type="EMBL" id="QMBQ01000009">
    <property type="protein sequence ID" value="RAZ72863.1"/>
    <property type="molecule type" value="Genomic_DNA"/>
</dbReference>
<feature type="compositionally biased region" description="Basic residues" evidence="1">
    <location>
        <begin position="136"/>
        <end position="148"/>
    </location>
</feature>
<gene>
    <name evidence="2" type="ORF">DPM35_26030</name>
</gene>
<evidence type="ECO:0000256" key="1">
    <source>
        <dbReference type="SAM" id="MobiDB-lite"/>
    </source>
</evidence>
<organism evidence="2 3">
    <name type="scientific">Mesorhizobium atlanticum</name>
    <dbReference type="NCBI Taxonomy" id="2233532"/>
    <lineage>
        <taxon>Bacteria</taxon>
        <taxon>Pseudomonadati</taxon>
        <taxon>Pseudomonadota</taxon>
        <taxon>Alphaproteobacteria</taxon>
        <taxon>Hyphomicrobiales</taxon>
        <taxon>Phyllobacteriaceae</taxon>
        <taxon>Mesorhizobium</taxon>
    </lineage>
</organism>
<proteinExistence type="predicted"/>
<protein>
    <submittedName>
        <fullName evidence="2">Uncharacterized protein</fullName>
    </submittedName>
</protein>
<feature type="region of interest" description="Disordered" evidence="1">
    <location>
        <begin position="118"/>
        <end position="148"/>
    </location>
</feature>
<evidence type="ECO:0000313" key="3">
    <source>
        <dbReference type="Proteomes" id="UP000251956"/>
    </source>
</evidence>